<feature type="domain" description="SCP" evidence="1">
    <location>
        <begin position="53"/>
        <end position="169"/>
    </location>
</feature>
<dbReference type="CDD" id="cd05379">
    <property type="entry name" value="CAP_bacterial"/>
    <property type="match status" value="1"/>
</dbReference>
<dbReference type="AlphaFoldDB" id="A0A916TJH9"/>
<dbReference type="InterPro" id="IPR014044">
    <property type="entry name" value="CAP_dom"/>
</dbReference>
<gene>
    <name evidence="2" type="ORF">GCM10011316_15630</name>
</gene>
<dbReference type="PROSITE" id="PS51257">
    <property type="entry name" value="PROKAR_LIPOPROTEIN"/>
    <property type="match status" value="1"/>
</dbReference>
<reference evidence="2" key="2">
    <citation type="submission" date="2020-09" db="EMBL/GenBank/DDBJ databases">
        <authorList>
            <person name="Sun Q."/>
            <person name="Zhou Y."/>
        </authorList>
    </citation>
    <scope>NUCLEOTIDE SEQUENCE</scope>
    <source>
        <strain evidence="2">CGMCC 1.12426</strain>
    </source>
</reference>
<keyword evidence="3" id="KW-1185">Reference proteome</keyword>
<evidence type="ECO:0000313" key="3">
    <source>
        <dbReference type="Proteomes" id="UP000605148"/>
    </source>
</evidence>
<reference evidence="2" key="1">
    <citation type="journal article" date="2014" name="Int. J. Syst. Evol. Microbiol.">
        <title>Complete genome sequence of Corynebacterium casei LMG S-19264T (=DSM 44701T), isolated from a smear-ripened cheese.</title>
        <authorList>
            <consortium name="US DOE Joint Genome Institute (JGI-PGF)"/>
            <person name="Walter F."/>
            <person name="Albersmeier A."/>
            <person name="Kalinowski J."/>
            <person name="Ruckert C."/>
        </authorList>
    </citation>
    <scope>NUCLEOTIDE SEQUENCE</scope>
    <source>
        <strain evidence="2">CGMCC 1.12426</strain>
    </source>
</reference>
<protein>
    <recommendedName>
        <fullName evidence="1">SCP domain-containing protein</fullName>
    </recommendedName>
</protein>
<name>A0A916TJH9_9HYPH</name>
<evidence type="ECO:0000259" key="1">
    <source>
        <dbReference type="Pfam" id="PF00188"/>
    </source>
</evidence>
<sequence length="183" mass="19682">MTNTRSIPVVSRRLLLVLAGITVFTSCSALSPSGDLTGAAEITTVPVDTQDLLQMLNAYRAAHALPPLRIDGTLNVVSLSMARHIAERDSMKTREHSPQGLSNRLSAAGYPNYAAAENLGAGYASLAAAFAGWQGSDGHDKNLLNPYVTRAGIGRTRRSNGKWRNFWVLTLARPEADGRPVLR</sequence>
<comment type="caution">
    <text evidence="2">The sequence shown here is derived from an EMBL/GenBank/DDBJ whole genome shotgun (WGS) entry which is preliminary data.</text>
</comment>
<evidence type="ECO:0000313" key="2">
    <source>
        <dbReference type="EMBL" id="GGB44479.1"/>
    </source>
</evidence>
<dbReference type="EMBL" id="BMFA01000004">
    <property type="protein sequence ID" value="GGB44479.1"/>
    <property type="molecule type" value="Genomic_DNA"/>
</dbReference>
<dbReference type="PANTHER" id="PTHR31157">
    <property type="entry name" value="SCP DOMAIN-CONTAINING PROTEIN"/>
    <property type="match status" value="1"/>
</dbReference>
<dbReference type="RefSeq" id="WP_150495707.1">
    <property type="nucleotide sequence ID" value="NZ_BMFA01000004.1"/>
</dbReference>
<dbReference type="InterPro" id="IPR035940">
    <property type="entry name" value="CAP_sf"/>
</dbReference>
<dbReference type="PANTHER" id="PTHR31157:SF1">
    <property type="entry name" value="SCP DOMAIN-CONTAINING PROTEIN"/>
    <property type="match status" value="1"/>
</dbReference>
<dbReference type="Gene3D" id="3.40.33.10">
    <property type="entry name" value="CAP"/>
    <property type="match status" value="1"/>
</dbReference>
<dbReference type="SUPFAM" id="SSF55797">
    <property type="entry name" value="PR-1-like"/>
    <property type="match status" value="1"/>
</dbReference>
<dbReference type="OrthoDB" id="9811255at2"/>
<accession>A0A916TJH9</accession>
<dbReference type="Proteomes" id="UP000605148">
    <property type="component" value="Unassembled WGS sequence"/>
</dbReference>
<proteinExistence type="predicted"/>
<dbReference type="Pfam" id="PF00188">
    <property type="entry name" value="CAP"/>
    <property type="match status" value="1"/>
</dbReference>
<organism evidence="2 3">
    <name type="scientific">Roseibium aquae</name>
    <dbReference type="NCBI Taxonomy" id="1323746"/>
    <lineage>
        <taxon>Bacteria</taxon>
        <taxon>Pseudomonadati</taxon>
        <taxon>Pseudomonadota</taxon>
        <taxon>Alphaproteobacteria</taxon>
        <taxon>Hyphomicrobiales</taxon>
        <taxon>Stappiaceae</taxon>
        <taxon>Roseibium</taxon>
    </lineage>
</organism>